<dbReference type="PANTHER" id="PTHR43102:SF2">
    <property type="entry name" value="GAF DOMAIN-CONTAINING PROTEIN"/>
    <property type="match status" value="1"/>
</dbReference>
<dbReference type="InterPro" id="IPR003018">
    <property type="entry name" value="GAF"/>
</dbReference>
<reference evidence="3" key="1">
    <citation type="submission" date="2023-10" db="EMBL/GenBank/DDBJ databases">
        <authorList>
            <person name="Hackl T."/>
        </authorList>
    </citation>
    <scope>NUCLEOTIDE SEQUENCE</scope>
</reference>
<comment type="caution">
    <text evidence="3">The sequence shown here is derived from an EMBL/GenBank/DDBJ whole genome shotgun (WGS) entry which is preliminary data.</text>
</comment>
<name>A0AAI8VK36_9PEZI</name>
<organism evidence="3 4">
    <name type="scientific">Anthostomella pinea</name>
    <dbReference type="NCBI Taxonomy" id="933095"/>
    <lineage>
        <taxon>Eukaryota</taxon>
        <taxon>Fungi</taxon>
        <taxon>Dikarya</taxon>
        <taxon>Ascomycota</taxon>
        <taxon>Pezizomycotina</taxon>
        <taxon>Sordariomycetes</taxon>
        <taxon>Xylariomycetidae</taxon>
        <taxon>Xylariales</taxon>
        <taxon>Xylariaceae</taxon>
        <taxon>Anthostomella</taxon>
    </lineage>
</organism>
<evidence type="ECO:0000256" key="1">
    <source>
        <dbReference type="SAM" id="MobiDB-lite"/>
    </source>
</evidence>
<sequence length="577" mass="62444">MVKAVSESARERETLRYEAASIAATSLFDPAPSPFPSSSPSSSSRTADSAYTPDPILTAVAQLAVLRLSASRAYVSFFDKKYQYILAEATQSSSIRHNQPDHGECHLRGKALPRSDTICENVLLQTNDQEDEASPQGSDAALPISIFSDLAAESRFSCANNVLAQPDLRFYAGIPIRSPRGVNIGVFAVLDMEPRTELQPEILHFLRDMSSTVTSHLEMKQTHASLKRNERMVRGLGSFVEGAGSMSFKEDVSNMTSFQDSGAEGSLNVHQQNLQDQQQGQGQERPPASGLSALPLGASESPSSSEEGPRSPGSPRPPRSRDAGQAPGVSLSASSMVTFTAENSEDEHLSSIKSMFSRAANIIRESIEVEGVVFLDASIASFGGLVTNDTSTSSSSHSNPSYSSSSEESLIDQRDSGQDKTCNILGFSTSSASSVDCDAATSYQGKVPEKFLKTLLRRYPQGKIFNFDEEGCMSSGESSEEDVLKPSAPADSKASDESPGHEDLKSRVRLARPWSRRNEGISIIKILPGARSVMVIPLWDSNKERWFAGGLIWTCTPFRVFTKEGELSYLRAFGTTM</sequence>
<feature type="domain" description="GAF" evidence="2">
    <location>
        <begin position="55"/>
        <end position="213"/>
    </location>
</feature>
<protein>
    <submittedName>
        <fullName evidence="3">Uu.00g131930.m01.CDS01</fullName>
    </submittedName>
</protein>
<evidence type="ECO:0000259" key="2">
    <source>
        <dbReference type="Pfam" id="PF01590"/>
    </source>
</evidence>
<dbReference type="AlphaFoldDB" id="A0AAI8VK36"/>
<evidence type="ECO:0000313" key="3">
    <source>
        <dbReference type="EMBL" id="CAJ2505799.1"/>
    </source>
</evidence>
<proteinExistence type="predicted"/>
<keyword evidence="4" id="KW-1185">Reference proteome</keyword>
<dbReference type="Gene3D" id="3.30.450.40">
    <property type="match status" value="1"/>
</dbReference>
<dbReference type="Pfam" id="PF01590">
    <property type="entry name" value="GAF"/>
    <property type="match status" value="1"/>
</dbReference>
<dbReference type="EMBL" id="CAUWAG010000007">
    <property type="protein sequence ID" value="CAJ2505799.1"/>
    <property type="molecule type" value="Genomic_DNA"/>
</dbReference>
<feature type="compositionally biased region" description="Basic and acidic residues" evidence="1">
    <location>
        <begin position="493"/>
        <end position="506"/>
    </location>
</feature>
<accession>A0AAI8VK36</accession>
<dbReference type="Proteomes" id="UP001295740">
    <property type="component" value="Unassembled WGS sequence"/>
</dbReference>
<evidence type="ECO:0000313" key="4">
    <source>
        <dbReference type="Proteomes" id="UP001295740"/>
    </source>
</evidence>
<feature type="region of interest" description="Disordered" evidence="1">
    <location>
        <begin position="388"/>
        <end position="417"/>
    </location>
</feature>
<feature type="compositionally biased region" description="Low complexity" evidence="1">
    <location>
        <begin position="273"/>
        <end position="311"/>
    </location>
</feature>
<feature type="compositionally biased region" description="Low complexity" evidence="1">
    <location>
        <begin position="391"/>
        <end position="408"/>
    </location>
</feature>
<dbReference type="PANTHER" id="PTHR43102">
    <property type="entry name" value="SLR1143 PROTEIN"/>
    <property type="match status" value="1"/>
</dbReference>
<dbReference type="SUPFAM" id="SSF55781">
    <property type="entry name" value="GAF domain-like"/>
    <property type="match status" value="1"/>
</dbReference>
<feature type="region of interest" description="Disordered" evidence="1">
    <location>
        <begin position="470"/>
        <end position="506"/>
    </location>
</feature>
<gene>
    <name evidence="3" type="ORF">KHLLAP_LOCUS6267</name>
</gene>
<feature type="region of interest" description="Disordered" evidence="1">
    <location>
        <begin position="273"/>
        <end position="329"/>
    </location>
</feature>
<dbReference type="InterPro" id="IPR029016">
    <property type="entry name" value="GAF-like_dom_sf"/>
</dbReference>